<proteinExistence type="predicted"/>
<gene>
    <name evidence="2" type="ORF">CEE69_14840</name>
</gene>
<evidence type="ECO:0000313" key="3">
    <source>
        <dbReference type="Proteomes" id="UP000225740"/>
    </source>
</evidence>
<accession>A0A2G1W755</accession>
<dbReference type="EMBL" id="NIZW01000010">
    <property type="protein sequence ID" value="PHQ34670.1"/>
    <property type="molecule type" value="Genomic_DNA"/>
</dbReference>
<protein>
    <submittedName>
        <fullName evidence="2">Uncharacterized protein</fullName>
    </submittedName>
</protein>
<dbReference type="AlphaFoldDB" id="A0A2G1W755"/>
<organism evidence="2 3">
    <name type="scientific">Rhodopirellula bahusiensis</name>
    <dbReference type="NCBI Taxonomy" id="2014065"/>
    <lineage>
        <taxon>Bacteria</taxon>
        <taxon>Pseudomonadati</taxon>
        <taxon>Planctomycetota</taxon>
        <taxon>Planctomycetia</taxon>
        <taxon>Pirellulales</taxon>
        <taxon>Pirellulaceae</taxon>
        <taxon>Rhodopirellula</taxon>
    </lineage>
</organism>
<dbReference type="RefSeq" id="WP_099261419.1">
    <property type="nucleotide sequence ID" value="NZ_NIZW01000010.1"/>
</dbReference>
<comment type="caution">
    <text evidence="2">The sequence shown here is derived from an EMBL/GenBank/DDBJ whole genome shotgun (WGS) entry which is preliminary data.</text>
</comment>
<evidence type="ECO:0000313" key="2">
    <source>
        <dbReference type="EMBL" id="PHQ34670.1"/>
    </source>
</evidence>
<dbReference type="OrthoDB" id="237408at2"/>
<reference evidence="2 3" key="1">
    <citation type="submission" date="2017-06" db="EMBL/GenBank/DDBJ databases">
        <title>Description of Rhodopirellula bahusiensis sp. nov.</title>
        <authorList>
            <person name="Kizina J."/>
            <person name="Harder J."/>
        </authorList>
    </citation>
    <scope>NUCLEOTIDE SEQUENCE [LARGE SCALE GENOMIC DNA]</scope>
    <source>
        <strain evidence="2 3">SWK21</strain>
    </source>
</reference>
<dbReference type="Proteomes" id="UP000225740">
    <property type="component" value="Unassembled WGS sequence"/>
</dbReference>
<feature type="region of interest" description="Disordered" evidence="1">
    <location>
        <begin position="83"/>
        <end position="102"/>
    </location>
</feature>
<dbReference type="GeneID" id="90609369"/>
<sequence>MFDGSLDALCLLPPQFGCGRRGVPPTPPTFQVRRDGDSTIELPTRLFLDEAPWHRWSSKIAKAFAEQLQQHGILTSYLHSELGVQDDGDDSQESEEVEAPAHPLQMLPYRSERYGLNADDFDTATAIDLRLSPLRDASGRFAYSAEQIRRWEATPEEQPLSGGGWVSAFTLPPDVLDLANLQNKIQQLRSLAPQAAVLVSITPEWLWENRETLGAIPADALLIRAGQVSVAGLPFAELLHQLIRQPDIPPIWLSPPRWEQQRVASVDDCVKLVSLGVSAIAIDGWMDEVFAAIDEVPEPSIYSGSPASQLDHAITPILEEYLLPLVERFTALMTTITHSPSLGSFDQATAARLDILHLGR</sequence>
<evidence type="ECO:0000256" key="1">
    <source>
        <dbReference type="SAM" id="MobiDB-lite"/>
    </source>
</evidence>
<keyword evidence="3" id="KW-1185">Reference proteome</keyword>
<name>A0A2G1W755_9BACT</name>
<feature type="compositionally biased region" description="Acidic residues" evidence="1">
    <location>
        <begin position="84"/>
        <end position="98"/>
    </location>
</feature>